<comment type="caution">
    <text evidence="2">The sequence shown here is derived from an EMBL/GenBank/DDBJ whole genome shotgun (WGS) entry which is preliminary data.</text>
</comment>
<evidence type="ECO:0000313" key="2">
    <source>
        <dbReference type="EMBL" id="EID72846.1"/>
    </source>
</evidence>
<feature type="compositionally biased region" description="Basic and acidic residues" evidence="1">
    <location>
        <begin position="24"/>
        <end position="37"/>
    </location>
</feature>
<proteinExistence type="predicted"/>
<organism evidence="2 3">
    <name type="scientific">Rhodococcus opacus RKJ300 = JCM 13270</name>
    <dbReference type="NCBI Taxonomy" id="1165867"/>
    <lineage>
        <taxon>Bacteria</taxon>
        <taxon>Bacillati</taxon>
        <taxon>Actinomycetota</taxon>
        <taxon>Actinomycetes</taxon>
        <taxon>Mycobacteriales</taxon>
        <taxon>Nocardiaceae</taxon>
        <taxon>Rhodococcus</taxon>
    </lineage>
</organism>
<evidence type="ECO:0000256" key="1">
    <source>
        <dbReference type="SAM" id="MobiDB-lite"/>
    </source>
</evidence>
<reference evidence="2 3" key="1">
    <citation type="journal article" date="2012" name="J. Bacteriol.">
        <title>Draft genome sequence of the nitrophenol-degrading actinomycete Rhodococcus imtechensis RKJ300.</title>
        <authorList>
            <person name="Vikram S."/>
            <person name="Kumar S."/>
            <person name="Subramanian S."/>
            <person name="Raghava G.P."/>
        </authorList>
    </citation>
    <scope>NUCLEOTIDE SEQUENCE [LARGE SCALE GENOMIC DNA]</scope>
    <source>
        <strain evidence="2 3">RKJ300</strain>
    </source>
</reference>
<dbReference type="AlphaFoldDB" id="I0W8Y0"/>
<accession>I0W8Y0</accession>
<protein>
    <submittedName>
        <fullName evidence="2">Uncharacterized protein</fullName>
    </submittedName>
</protein>
<sequence length="61" mass="6301">MASGDGMNETAIDLQRYSGSGGVRSERELVAKKDHDPVPSGGAVGFHRHSLGRGCSGIECG</sequence>
<feature type="region of interest" description="Disordered" evidence="1">
    <location>
        <begin position="1"/>
        <end position="61"/>
    </location>
</feature>
<dbReference type="EMBL" id="AJJH01000174">
    <property type="protein sequence ID" value="EID72846.1"/>
    <property type="molecule type" value="Genomic_DNA"/>
</dbReference>
<name>I0W8Y0_RHOOP</name>
<dbReference type="Proteomes" id="UP000006447">
    <property type="component" value="Unassembled WGS sequence"/>
</dbReference>
<gene>
    <name evidence="2" type="ORF">W59_36578</name>
</gene>
<evidence type="ECO:0000313" key="3">
    <source>
        <dbReference type="Proteomes" id="UP000006447"/>
    </source>
</evidence>